<dbReference type="NCBIfam" id="TIGR00026">
    <property type="entry name" value="hi_GC_TIGR00026"/>
    <property type="match status" value="1"/>
</dbReference>
<organism evidence="1 2">
    <name type="scientific">Nocardia acididurans</name>
    <dbReference type="NCBI Taxonomy" id="2802282"/>
    <lineage>
        <taxon>Bacteria</taxon>
        <taxon>Bacillati</taxon>
        <taxon>Actinomycetota</taxon>
        <taxon>Actinomycetes</taxon>
        <taxon>Mycobacteriales</taxon>
        <taxon>Nocardiaceae</taxon>
        <taxon>Nocardia</taxon>
    </lineage>
</organism>
<dbReference type="Proteomes" id="UP000602198">
    <property type="component" value="Unassembled WGS sequence"/>
</dbReference>
<name>A0ABS1M4G6_9NOCA</name>
<dbReference type="SUPFAM" id="SSF50475">
    <property type="entry name" value="FMN-binding split barrel"/>
    <property type="match status" value="1"/>
</dbReference>
<comment type="caution">
    <text evidence="1">The sequence shown here is derived from an EMBL/GenBank/DDBJ whole genome shotgun (WGS) entry which is preliminary data.</text>
</comment>
<evidence type="ECO:0000313" key="1">
    <source>
        <dbReference type="EMBL" id="MBL1074940.1"/>
    </source>
</evidence>
<reference evidence="1 2" key="1">
    <citation type="submission" date="2021-01" db="EMBL/GenBank/DDBJ databases">
        <title>WGS of actinomycetes isolated from Thailand.</title>
        <authorList>
            <person name="Thawai C."/>
        </authorList>
    </citation>
    <scope>NUCLEOTIDE SEQUENCE [LARGE SCALE GENOMIC DNA]</scope>
    <source>
        <strain evidence="1 2">LPG 2</strain>
    </source>
</reference>
<dbReference type="InterPro" id="IPR012349">
    <property type="entry name" value="Split_barrel_FMN-bd"/>
</dbReference>
<gene>
    <name evidence="1" type="ORF">JK358_11105</name>
</gene>
<dbReference type="EMBL" id="JAERRJ010000004">
    <property type="protein sequence ID" value="MBL1074940.1"/>
    <property type="molecule type" value="Genomic_DNA"/>
</dbReference>
<sequence>MPWFPVWQPRGTGVLTTRGRKSGVARHTPVKAARDGDRAFLVSIGGKQAQWYRNLRADSRVRLQLPSENGWPGGVFEGIARELRDDNERAEAYAALCERVYPFDWVENLAHRRGLPTRAKIVELHRSWFVCGHPLVIELGAAPVSRQRWPFVPRNF</sequence>
<keyword evidence="2" id="KW-1185">Reference proteome</keyword>
<accession>A0ABS1M4G6</accession>
<dbReference type="InterPro" id="IPR004378">
    <property type="entry name" value="F420H2_quin_Rdtase"/>
</dbReference>
<dbReference type="Gene3D" id="2.30.110.10">
    <property type="entry name" value="Electron Transport, Fmn-binding Protein, Chain A"/>
    <property type="match status" value="1"/>
</dbReference>
<protein>
    <submittedName>
        <fullName evidence="1">Nitroreductase family deazaflavin-dependent oxidoreductase</fullName>
    </submittedName>
</protein>
<dbReference type="Pfam" id="PF04075">
    <property type="entry name" value="F420H2_quin_red"/>
    <property type="match status" value="1"/>
</dbReference>
<evidence type="ECO:0000313" key="2">
    <source>
        <dbReference type="Proteomes" id="UP000602198"/>
    </source>
</evidence>
<proteinExistence type="predicted"/>